<gene>
    <name evidence="4" type="ORF">KTA_06470</name>
</gene>
<name>A0A455SY77_9CHLR</name>
<dbReference type="InterPro" id="IPR029056">
    <property type="entry name" value="Ribokinase-like"/>
</dbReference>
<evidence type="ECO:0000259" key="3">
    <source>
        <dbReference type="Pfam" id="PF00294"/>
    </source>
</evidence>
<dbReference type="AlphaFoldDB" id="A0A455SY77"/>
<feature type="domain" description="Carbohydrate kinase PfkB" evidence="3">
    <location>
        <begin position="174"/>
        <end position="314"/>
    </location>
</feature>
<dbReference type="Gene3D" id="3.40.1190.20">
    <property type="match status" value="1"/>
</dbReference>
<dbReference type="SUPFAM" id="SSF53613">
    <property type="entry name" value="Ribokinase-like"/>
    <property type="match status" value="1"/>
</dbReference>
<reference evidence="4" key="1">
    <citation type="submission" date="2018-12" db="EMBL/GenBank/DDBJ databases">
        <title>Novel natural products biosynthetic potential of the class Ktedonobacteria.</title>
        <authorList>
            <person name="Zheng Y."/>
            <person name="Saitou A."/>
            <person name="Wang C.M."/>
            <person name="Toyoda A."/>
            <person name="Minakuchi Y."/>
            <person name="Sekiguchi Y."/>
            <person name="Ueda K."/>
            <person name="Takano H."/>
            <person name="Sakai Y."/>
            <person name="Yokota A."/>
            <person name="Yabe S."/>
        </authorList>
    </citation>
    <scope>NUCLEOTIDE SEQUENCE</scope>
    <source>
        <strain evidence="4">A3-2</strain>
    </source>
</reference>
<dbReference type="EMBL" id="AP019377">
    <property type="protein sequence ID" value="BBH92448.1"/>
    <property type="molecule type" value="Genomic_DNA"/>
</dbReference>
<dbReference type="InterPro" id="IPR011611">
    <property type="entry name" value="PfkB_dom"/>
</dbReference>
<keyword evidence="1" id="KW-0808">Transferase</keyword>
<dbReference type="CDD" id="cd01166">
    <property type="entry name" value="KdgK"/>
    <property type="match status" value="1"/>
</dbReference>
<sequence length="335" mass="35877">MEHKEFDVLIIGNPCVDLVFSGLPHWPAPGKEVYATRFAIGAGAVFNTAAALSRLGLRVALLGELGNDCLSRYLLEEMRRAGICCDLVRQRDQRLAAVSVALVHDGERGFVSYVERPPAPVAAGSAGPEVEDASTLATELLPPLSLAELQALLERYRWRAAFLHLHPALGPVLELLASQGIMVFLDTGWHPRLLSDPRVPEVLRRCSVFLPNRLEAEAATGASDPVTAARQLARCVPLVVVKLGAEGALACQGEQLWHCPAWPVSEVVDPTGAGDAFDAGFMYALLHGYSLPEALRCGTICGSLATTALTGSAAVPDASELERLRLSSPEGHLRR</sequence>
<protein>
    <submittedName>
        <fullName evidence="4">Carbohydrate kinase</fullName>
    </submittedName>
</protein>
<keyword evidence="2 4" id="KW-0418">Kinase</keyword>
<feature type="domain" description="Carbohydrate kinase PfkB" evidence="3">
    <location>
        <begin position="42"/>
        <end position="113"/>
    </location>
</feature>
<accession>A0A455SY77</accession>
<dbReference type="Pfam" id="PF00294">
    <property type="entry name" value="PfkB"/>
    <property type="match status" value="2"/>
</dbReference>
<proteinExistence type="predicted"/>
<dbReference type="InterPro" id="IPR002173">
    <property type="entry name" value="Carboh/pur_kinase_PfkB_CS"/>
</dbReference>
<evidence type="ECO:0000313" key="4">
    <source>
        <dbReference type="EMBL" id="BBH92448.1"/>
    </source>
</evidence>
<dbReference type="PANTHER" id="PTHR10584:SF167">
    <property type="entry name" value="PFKB DOMAIN PROTEIN"/>
    <property type="match status" value="1"/>
</dbReference>
<dbReference type="GO" id="GO:0016301">
    <property type="term" value="F:kinase activity"/>
    <property type="evidence" value="ECO:0007669"/>
    <property type="project" value="UniProtKB-KW"/>
</dbReference>
<dbReference type="PROSITE" id="PS00584">
    <property type="entry name" value="PFKB_KINASES_2"/>
    <property type="match status" value="1"/>
</dbReference>
<evidence type="ECO:0000256" key="1">
    <source>
        <dbReference type="ARBA" id="ARBA00022679"/>
    </source>
</evidence>
<dbReference type="PANTHER" id="PTHR10584">
    <property type="entry name" value="SUGAR KINASE"/>
    <property type="match status" value="1"/>
</dbReference>
<organism evidence="4">
    <name type="scientific">Thermogemmatispora argillosa</name>
    <dbReference type="NCBI Taxonomy" id="2045280"/>
    <lineage>
        <taxon>Bacteria</taxon>
        <taxon>Bacillati</taxon>
        <taxon>Chloroflexota</taxon>
        <taxon>Ktedonobacteria</taxon>
        <taxon>Thermogemmatisporales</taxon>
        <taxon>Thermogemmatisporaceae</taxon>
        <taxon>Thermogemmatispora</taxon>
    </lineage>
</organism>
<evidence type="ECO:0000256" key="2">
    <source>
        <dbReference type="ARBA" id="ARBA00022777"/>
    </source>
</evidence>